<feature type="compositionally biased region" description="Basic residues" evidence="3">
    <location>
        <begin position="35"/>
        <end position="44"/>
    </location>
</feature>
<evidence type="ECO:0000313" key="5">
    <source>
        <dbReference type="Proteomes" id="UP000237347"/>
    </source>
</evidence>
<gene>
    <name evidence="4" type="primary">HOP1_1</name>
    <name evidence="4" type="ORF">CFP56_024380</name>
</gene>
<dbReference type="EMBL" id="PKMF04000003">
    <property type="protein sequence ID" value="KAK7861253.1"/>
    <property type="molecule type" value="Genomic_DNA"/>
</dbReference>
<organism evidence="4 5">
    <name type="scientific">Quercus suber</name>
    <name type="common">Cork oak</name>
    <dbReference type="NCBI Taxonomy" id="58331"/>
    <lineage>
        <taxon>Eukaryota</taxon>
        <taxon>Viridiplantae</taxon>
        <taxon>Streptophyta</taxon>
        <taxon>Embryophyta</taxon>
        <taxon>Tracheophyta</taxon>
        <taxon>Spermatophyta</taxon>
        <taxon>Magnoliopsida</taxon>
        <taxon>eudicotyledons</taxon>
        <taxon>Gunneridae</taxon>
        <taxon>Pentapetalae</taxon>
        <taxon>rosids</taxon>
        <taxon>fabids</taxon>
        <taxon>Fagales</taxon>
        <taxon>Fagaceae</taxon>
        <taxon>Quercus</taxon>
    </lineage>
</organism>
<dbReference type="Pfam" id="PF13181">
    <property type="entry name" value="TPR_8"/>
    <property type="match status" value="2"/>
</dbReference>
<dbReference type="FunFam" id="1.25.40.10:FF:000010">
    <property type="entry name" value="Stress-induced phosphoprotein 1"/>
    <property type="match status" value="1"/>
</dbReference>
<name>A0AAW0MHZ4_QUESU</name>
<accession>A0AAW0MHZ4</accession>
<dbReference type="PANTHER" id="PTHR22904">
    <property type="entry name" value="TPR REPEAT CONTAINING PROTEIN"/>
    <property type="match status" value="1"/>
</dbReference>
<proteinExistence type="predicted"/>
<dbReference type="InterPro" id="IPR011990">
    <property type="entry name" value="TPR-like_helical_dom_sf"/>
</dbReference>
<dbReference type="GO" id="GO:0051879">
    <property type="term" value="F:Hsp90 protein binding"/>
    <property type="evidence" value="ECO:0007669"/>
    <property type="project" value="TreeGrafter"/>
</dbReference>
<dbReference type="Gene3D" id="1.25.40.10">
    <property type="entry name" value="Tetratricopeptide repeat domain"/>
    <property type="match status" value="1"/>
</dbReference>
<protein>
    <submittedName>
        <fullName evidence="4">Hsp70-hsp90 organizing protein 1</fullName>
    </submittedName>
</protein>
<evidence type="ECO:0000256" key="3">
    <source>
        <dbReference type="SAM" id="MobiDB-lite"/>
    </source>
</evidence>
<sequence>MNPNPLELKSSPPTVIRQIQGPVPPPLRVSEDSHKIKKSSRRRPPVITYQTSTTNFRPMVQSVTGYSSASYSGDGDLVPVARLASIVKTNPSKIDRDRANSTNTTTAILKEESVGVVVEILRQTSTHPGWPEPSTLPSIPDGFFSLAARLPSIVKASPSKRDGDRSDSTNTTTAMLEEEVAEILSNASTHPGVLSPSPSTLLPIPDGVFSPVIEPQSYLVKHELSPLWHNAFMASTSGLFSAPLISPSPSCMDLFNLFYAVLNAKTDISEELIKKGGDLAEQQPRRSLFPEMLESSYLPLWSERKGGMEAEPVKEADLMELTVEEGMDSESQACKEQELGNAAYTKNDLDTAIAHYTKVVELDDGHISCLMNRAVAYLAMEQYEECIKDCDKAVERGRQLKLDSKMIAIALTRKGTVLAKMAKLSKDYELAIEAFQKALSEHHNPDTLKKLNDAEKAKRELEQQEYFDTKLADEEHEKGIPFENTWTFVLCMMLRFVSLDIYHSYK</sequence>
<keyword evidence="5" id="KW-1185">Reference proteome</keyword>
<dbReference type="PANTHER" id="PTHR22904:SF533">
    <property type="entry name" value="HSP70-HSP90 ORGANIZING PROTEIN 3"/>
    <property type="match status" value="1"/>
</dbReference>
<dbReference type="SMART" id="SM00028">
    <property type="entry name" value="TPR"/>
    <property type="match status" value="3"/>
</dbReference>
<evidence type="ECO:0000256" key="1">
    <source>
        <dbReference type="ARBA" id="ARBA00022737"/>
    </source>
</evidence>
<evidence type="ECO:0000313" key="4">
    <source>
        <dbReference type="EMBL" id="KAK7861253.1"/>
    </source>
</evidence>
<feature type="region of interest" description="Disordered" evidence="3">
    <location>
        <begin position="1"/>
        <end position="44"/>
    </location>
</feature>
<dbReference type="Proteomes" id="UP000237347">
    <property type="component" value="Unassembled WGS sequence"/>
</dbReference>
<keyword evidence="1" id="KW-0677">Repeat</keyword>
<evidence type="ECO:0000256" key="2">
    <source>
        <dbReference type="ARBA" id="ARBA00022803"/>
    </source>
</evidence>
<dbReference type="AlphaFoldDB" id="A0AAW0MHZ4"/>
<reference evidence="4 5" key="1">
    <citation type="journal article" date="2018" name="Sci. Data">
        <title>The draft genome sequence of cork oak.</title>
        <authorList>
            <person name="Ramos A.M."/>
            <person name="Usie A."/>
            <person name="Barbosa P."/>
            <person name="Barros P.M."/>
            <person name="Capote T."/>
            <person name="Chaves I."/>
            <person name="Simoes F."/>
            <person name="Abreu I."/>
            <person name="Carrasquinho I."/>
            <person name="Faro C."/>
            <person name="Guimaraes J.B."/>
            <person name="Mendonca D."/>
            <person name="Nobrega F."/>
            <person name="Rodrigues L."/>
            <person name="Saibo N.J.M."/>
            <person name="Varela M.C."/>
            <person name="Egas C."/>
            <person name="Matos J."/>
            <person name="Miguel C.M."/>
            <person name="Oliveira M.M."/>
            <person name="Ricardo C.P."/>
            <person name="Goncalves S."/>
        </authorList>
    </citation>
    <scope>NUCLEOTIDE SEQUENCE [LARGE SCALE GENOMIC DNA]</scope>
    <source>
        <strain evidence="5">cv. HL8</strain>
    </source>
</reference>
<keyword evidence="2" id="KW-0802">TPR repeat</keyword>
<dbReference type="InterPro" id="IPR019734">
    <property type="entry name" value="TPR_rpt"/>
</dbReference>
<dbReference type="SUPFAM" id="SSF48452">
    <property type="entry name" value="TPR-like"/>
    <property type="match status" value="1"/>
</dbReference>
<comment type="caution">
    <text evidence="4">The sequence shown here is derived from an EMBL/GenBank/DDBJ whole genome shotgun (WGS) entry which is preliminary data.</text>
</comment>